<comment type="subcellular location">
    <subcellularLocation>
        <location evidence="1 11">Cell outer membrane</location>
        <topology evidence="1 11">Multi-pass membrane protein</topology>
    </subcellularLocation>
</comment>
<keyword evidence="9 11" id="KW-0472">Membrane</keyword>
<evidence type="ECO:0000256" key="10">
    <source>
        <dbReference type="ARBA" id="ARBA00023237"/>
    </source>
</evidence>
<evidence type="ECO:0000256" key="6">
    <source>
        <dbReference type="ARBA" id="ARBA00023004"/>
    </source>
</evidence>
<dbReference type="PANTHER" id="PTHR32552:SF81">
    <property type="entry name" value="TONB-DEPENDENT OUTER MEMBRANE RECEPTOR"/>
    <property type="match status" value="1"/>
</dbReference>
<dbReference type="SUPFAM" id="SSF56935">
    <property type="entry name" value="Porins"/>
    <property type="match status" value="1"/>
</dbReference>
<dbReference type="PROSITE" id="PS00430">
    <property type="entry name" value="TONB_DEPENDENT_REC_1"/>
    <property type="match status" value="1"/>
</dbReference>
<sequence length="1028" mass="110699">MAVAVMGRPFLRDPTRYIRLARGCNGNLGRVLVMQSRFRARSVFVSSASALAVLAASPAFAQVTEQNDSGIETIIVTAQRQAESLQDVPIAVSAFSSDALERQQIENSSDLQLTLPNVTFSKTNFTSSSFTIRGIGDLCVGVTCDQATAIHVNDTPLLQTRLFETEFFDLERVEVLRGPQGTLFGRNATAGVVNVITAKPDLGSFGAAGDAEYGNFNAYKLKGMINLPIGETIGIRLAGFYQKRDGYTENVYDGSDIDDRDMYAIRGSLRWEPTDSTTIDLMAYYFREDDNRSRIQKQKCQRDPTGILGCLPANLKFETLNGNATIAGLLTSQQFLSSQGIPTAFALGSIYGTDVYAGFTNPADVRKVNTDFTPTYFTDEEQYQARITQDIGAFTAQLTGLYHVSRVDSMQDYNLSVQNRAGYTPGLTALYAGANGLIPLPPGLAGYLAPVASALIPSGPGGELCTSQAEPSGTGSYGGHSVCAMTPQDFDRSVQTSKDWSVEGILTSNFDGPLNFLVGGIYADLKLSENSYYVNAFGLDYATGLLGAFNSYSNALPPSFLATPSYRNNTDYFRLKSYGLFGEAYYEFSDRAKLTLGIRYNNDKKLVRARTTLANFLVPHGLDQAFDSPFVGLYDADPGLAGNQIIQERRVSFKEWTGRAVFDFKITDDNLLYASYSRGYKSGGINPPLSPIFAVSDSFEPEFIDAFEIGSKNSFLDGTLQFNLTAFYYKYKALQLSRIVARTSVNDNVDADIYGIEGDAILSPTPGLLFNVGFSYLHTKVASDKYLSNPRDPSGGRSDVVIIKDITNASNCAVVPTTAGNAAGANAFVNYVNANVINPSIVTSGGLVPRTAAQPNTAPLAGTTPFPSGSGIDATGAFSICSVLNAAAASAGALFGGISVAPSGVEVNLKGNKLPQAPNYKFSVGAQYTADFDNGMSLVPRVDLTYTGESYGSIFNGQVNKISGYAQINAQLQLNGANDRWYIRGFVQNLLDNNATTGLYVTDASSGLFTNIFTLEPRRYGVGAGFKF</sequence>
<protein>
    <submittedName>
        <fullName evidence="16">TonB-dependent receptor</fullName>
    </submittedName>
</protein>
<keyword evidence="8 12" id="KW-0798">TonB box</keyword>
<keyword evidence="16" id="KW-0675">Receptor</keyword>
<keyword evidence="10 11" id="KW-0998">Cell outer membrane</keyword>
<evidence type="ECO:0000313" key="16">
    <source>
        <dbReference type="EMBL" id="BBE33347.1"/>
    </source>
</evidence>
<accession>A0AAD1D4Q4</accession>
<evidence type="ECO:0000256" key="9">
    <source>
        <dbReference type="ARBA" id="ARBA00023136"/>
    </source>
</evidence>
<reference evidence="16 17" key="1">
    <citation type="submission" date="2018-06" db="EMBL/GenBank/DDBJ databases">
        <title>Complete Genome Sequence of the Microcystin-Degrading Bacterium Sphingosinicella microcystinivorans Strain B-9.</title>
        <authorList>
            <person name="Jin H."/>
            <person name="Nishizawa T."/>
            <person name="Guo Y."/>
            <person name="Nishizawa A."/>
            <person name="Park H."/>
            <person name="Kato H."/>
            <person name="Tsuji K."/>
            <person name="Harada K."/>
        </authorList>
    </citation>
    <scope>NUCLEOTIDE SEQUENCE [LARGE SCALE GENOMIC DNA]</scope>
    <source>
        <strain evidence="16 17">B9</strain>
    </source>
</reference>
<feature type="short sequence motif" description="TonB box" evidence="12">
    <location>
        <begin position="73"/>
        <end position="79"/>
    </location>
</feature>
<evidence type="ECO:0000256" key="2">
    <source>
        <dbReference type="ARBA" id="ARBA00022448"/>
    </source>
</evidence>
<evidence type="ECO:0000259" key="14">
    <source>
        <dbReference type="Pfam" id="PF00593"/>
    </source>
</evidence>
<dbReference type="InterPro" id="IPR036942">
    <property type="entry name" value="Beta-barrel_TonB_sf"/>
</dbReference>
<feature type="domain" description="TonB-dependent receptor plug" evidence="15">
    <location>
        <begin position="85"/>
        <end position="192"/>
    </location>
</feature>
<feature type="domain" description="TonB-dependent receptor-like beta-barrel" evidence="14">
    <location>
        <begin position="354"/>
        <end position="791"/>
    </location>
</feature>
<evidence type="ECO:0000256" key="4">
    <source>
        <dbReference type="ARBA" id="ARBA00022496"/>
    </source>
</evidence>
<dbReference type="InterPro" id="IPR000531">
    <property type="entry name" value="Beta-barrel_TonB"/>
</dbReference>
<evidence type="ECO:0000256" key="5">
    <source>
        <dbReference type="ARBA" id="ARBA00022692"/>
    </source>
</evidence>
<organism evidence="16 17">
    <name type="scientific">Sphingosinicella microcystinivorans</name>
    <dbReference type="NCBI Taxonomy" id="335406"/>
    <lineage>
        <taxon>Bacteria</taxon>
        <taxon>Pseudomonadati</taxon>
        <taxon>Pseudomonadota</taxon>
        <taxon>Alphaproteobacteria</taxon>
        <taxon>Sphingomonadales</taxon>
        <taxon>Sphingosinicellaceae</taxon>
        <taxon>Sphingosinicella</taxon>
    </lineage>
</organism>
<dbReference type="GO" id="GO:0006826">
    <property type="term" value="P:iron ion transport"/>
    <property type="evidence" value="ECO:0007669"/>
    <property type="project" value="UniProtKB-KW"/>
</dbReference>
<dbReference type="PROSITE" id="PS52016">
    <property type="entry name" value="TONB_DEPENDENT_REC_3"/>
    <property type="match status" value="1"/>
</dbReference>
<evidence type="ECO:0000256" key="13">
    <source>
        <dbReference type="RuleBase" id="RU003357"/>
    </source>
</evidence>
<keyword evidence="6" id="KW-0408">Iron</keyword>
<dbReference type="InterPro" id="IPR039426">
    <property type="entry name" value="TonB-dep_rcpt-like"/>
</dbReference>
<dbReference type="InterPro" id="IPR010916">
    <property type="entry name" value="TonB_box_CS"/>
</dbReference>
<dbReference type="Proteomes" id="UP000275727">
    <property type="component" value="Chromosome"/>
</dbReference>
<dbReference type="KEGG" id="smic:SmB9_10050"/>
<keyword evidence="3 11" id="KW-1134">Transmembrane beta strand</keyword>
<evidence type="ECO:0000313" key="17">
    <source>
        <dbReference type="Proteomes" id="UP000275727"/>
    </source>
</evidence>
<evidence type="ECO:0000256" key="12">
    <source>
        <dbReference type="PROSITE-ProRule" id="PRU10143"/>
    </source>
</evidence>
<dbReference type="Gene3D" id="2.40.170.20">
    <property type="entry name" value="TonB-dependent receptor, beta-barrel domain"/>
    <property type="match status" value="3"/>
</dbReference>
<evidence type="ECO:0000256" key="7">
    <source>
        <dbReference type="ARBA" id="ARBA00023065"/>
    </source>
</evidence>
<keyword evidence="4" id="KW-0410">Iron transport</keyword>
<gene>
    <name evidence="16" type="ORF">SmB9_10050</name>
</gene>
<dbReference type="PANTHER" id="PTHR32552">
    <property type="entry name" value="FERRICHROME IRON RECEPTOR-RELATED"/>
    <property type="match status" value="1"/>
</dbReference>
<dbReference type="Pfam" id="PF07715">
    <property type="entry name" value="Plug"/>
    <property type="match status" value="1"/>
</dbReference>
<keyword evidence="7" id="KW-0406">Ion transport</keyword>
<dbReference type="AlphaFoldDB" id="A0AAD1D4Q4"/>
<comment type="similarity">
    <text evidence="11 13">Belongs to the TonB-dependent receptor family.</text>
</comment>
<dbReference type="EMBL" id="AP018711">
    <property type="protein sequence ID" value="BBE33347.1"/>
    <property type="molecule type" value="Genomic_DNA"/>
</dbReference>
<proteinExistence type="inferred from homology"/>
<name>A0AAD1D4Q4_SPHMI</name>
<dbReference type="InterPro" id="IPR012910">
    <property type="entry name" value="Plug_dom"/>
</dbReference>
<evidence type="ECO:0000256" key="3">
    <source>
        <dbReference type="ARBA" id="ARBA00022452"/>
    </source>
</evidence>
<keyword evidence="2 11" id="KW-0813">Transport</keyword>
<evidence type="ECO:0000256" key="11">
    <source>
        <dbReference type="PROSITE-ProRule" id="PRU01360"/>
    </source>
</evidence>
<evidence type="ECO:0000256" key="8">
    <source>
        <dbReference type="ARBA" id="ARBA00023077"/>
    </source>
</evidence>
<evidence type="ECO:0000259" key="15">
    <source>
        <dbReference type="Pfam" id="PF07715"/>
    </source>
</evidence>
<dbReference type="GO" id="GO:0009279">
    <property type="term" value="C:cell outer membrane"/>
    <property type="evidence" value="ECO:0007669"/>
    <property type="project" value="UniProtKB-SubCell"/>
</dbReference>
<keyword evidence="5 11" id="KW-0812">Transmembrane</keyword>
<evidence type="ECO:0000256" key="1">
    <source>
        <dbReference type="ARBA" id="ARBA00004571"/>
    </source>
</evidence>
<dbReference type="Pfam" id="PF00593">
    <property type="entry name" value="TonB_dep_Rec_b-barrel"/>
    <property type="match status" value="1"/>
</dbReference>